<feature type="compositionally biased region" description="Basic and acidic residues" evidence="1">
    <location>
        <begin position="229"/>
        <end position="253"/>
    </location>
</feature>
<feature type="transmembrane region" description="Helical" evidence="2">
    <location>
        <begin position="6"/>
        <end position="28"/>
    </location>
</feature>
<proteinExistence type="predicted"/>
<keyword evidence="4" id="KW-1185">Reference proteome</keyword>
<protein>
    <recommendedName>
        <fullName evidence="5">DUF2637 domain-containing protein</fullName>
    </recommendedName>
</protein>
<keyword evidence="2" id="KW-0812">Transmembrane</keyword>
<dbReference type="EMBL" id="FNVU01000003">
    <property type="protein sequence ID" value="SEG11166.1"/>
    <property type="molecule type" value="Genomic_DNA"/>
</dbReference>
<evidence type="ECO:0008006" key="5">
    <source>
        <dbReference type="Google" id="ProtNLM"/>
    </source>
</evidence>
<evidence type="ECO:0000256" key="2">
    <source>
        <dbReference type="SAM" id="Phobius"/>
    </source>
</evidence>
<dbReference type="OrthoDB" id="3405909at2"/>
<feature type="compositionally biased region" description="Polar residues" evidence="1">
    <location>
        <begin position="332"/>
        <end position="347"/>
    </location>
</feature>
<keyword evidence="2" id="KW-1133">Transmembrane helix</keyword>
<name>A0A1H5XIV3_9ACTN</name>
<reference evidence="3 4" key="1">
    <citation type="submission" date="2016-10" db="EMBL/GenBank/DDBJ databases">
        <authorList>
            <person name="de Groot N.N."/>
        </authorList>
    </citation>
    <scope>NUCLEOTIDE SEQUENCE [LARGE SCALE GENOMIC DNA]</scope>
    <source>
        <strain evidence="3 4">CGMCC 4.2023</strain>
    </source>
</reference>
<feature type="transmembrane region" description="Helical" evidence="2">
    <location>
        <begin position="97"/>
        <end position="115"/>
    </location>
</feature>
<evidence type="ECO:0000256" key="1">
    <source>
        <dbReference type="SAM" id="MobiDB-lite"/>
    </source>
</evidence>
<feature type="region of interest" description="Disordered" evidence="1">
    <location>
        <begin position="229"/>
        <end position="354"/>
    </location>
</feature>
<dbReference type="Proteomes" id="UP000236754">
    <property type="component" value="Unassembled WGS sequence"/>
</dbReference>
<keyword evidence="2" id="KW-0472">Membrane</keyword>
<feature type="transmembrane region" description="Helical" evidence="2">
    <location>
        <begin position="127"/>
        <end position="143"/>
    </location>
</feature>
<feature type="transmembrane region" description="Helical" evidence="2">
    <location>
        <begin position="56"/>
        <end position="77"/>
    </location>
</feature>
<evidence type="ECO:0000313" key="3">
    <source>
        <dbReference type="EMBL" id="SEG11166.1"/>
    </source>
</evidence>
<dbReference type="InterPro" id="IPR021235">
    <property type="entry name" value="DUF2637"/>
</dbReference>
<sequence length="379" mass="41568">MRITDISLDWMISAGIGLIVLAACVFVFRNRRTSGDSTAQTDSWERSEERRRRKEAVYGSASYVLLFCCAAVAAALSFHGLVGFGRQNLGLGNGWEYLVPFGLDGAAMFCSVLAVREASHGDAALGSRMLVWLFAGAAAWFNWVHAPRGVEHAGAPQFFAGMSLSAAVLFDRALKQTRRAALREQGLVPRPLPQIRMVRWLRAPRETYGAWSLMLLEGVRSLDEAVEEVREDKRQREQNDLRRRDHDRMERAKIKALTRQGRPWPRGGRGGRQVELPPTGAPGGGQAASEPAISASAELPSGELPVRARPALQPVREEAPSTGSARDPFATRTGSDPGSPATESASRPTIDLIAEDDTLTLPRLDSLERKLEDLERQFG</sequence>
<dbReference type="Pfam" id="PF10935">
    <property type="entry name" value="DUF2637"/>
    <property type="match status" value="1"/>
</dbReference>
<organism evidence="3 4">
    <name type="scientific">Actinacidiphila yanglinensis</name>
    <dbReference type="NCBI Taxonomy" id="310779"/>
    <lineage>
        <taxon>Bacteria</taxon>
        <taxon>Bacillati</taxon>
        <taxon>Actinomycetota</taxon>
        <taxon>Actinomycetes</taxon>
        <taxon>Kitasatosporales</taxon>
        <taxon>Streptomycetaceae</taxon>
        <taxon>Actinacidiphila</taxon>
    </lineage>
</organism>
<dbReference type="PROSITE" id="PS51257">
    <property type="entry name" value="PROKAR_LIPOPROTEIN"/>
    <property type="match status" value="1"/>
</dbReference>
<accession>A0A1H5XIV3</accession>
<dbReference type="AlphaFoldDB" id="A0A1H5XIV3"/>
<evidence type="ECO:0000313" key="4">
    <source>
        <dbReference type="Proteomes" id="UP000236754"/>
    </source>
</evidence>
<dbReference type="RefSeq" id="WP_103885022.1">
    <property type="nucleotide sequence ID" value="NZ_FNVU01000003.1"/>
</dbReference>
<feature type="compositionally biased region" description="Low complexity" evidence="1">
    <location>
        <begin position="287"/>
        <end position="301"/>
    </location>
</feature>
<feature type="transmembrane region" description="Helical" evidence="2">
    <location>
        <begin position="155"/>
        <end position="174"/>
    </location>
</feature>
<gene>
    <name evidence="3" type="ORF">SAMN05216223_103267</name>
</gene>